<sequence length="110" mass="12432">MASLLKLFRSGTAAASRAMSTKPMKKEKDGMVLFRRLAALGLRNSDGKVADVLDEWAREGHEIRRPQVTSFASELRRFNKPHIALQVPSFYSLHAHFVLNLLKLEGLRLD</sequence>
<dbReference type="EMBL" id="GISG01231355">
    <property type="protein sequence ID" value="MBA4666347.1"/>
    <property type="molecule type" value="Transcribed_RNA"/>
</dbReference>
<accession>A0A7C9EIK0</accession>
<dbReference type="AlphaFoldDB" id="A0A7C9EIK0"/>
<organism evidence="1">
    <name type="scientific">Opuntia streptacantha</name>
    <name type="common">Prickly pear cactus</name>
    <name type="synonym">Opuntia cardona</name>
    <dbReference type="NCBI Taxonomy" id="393608"/>
    <lineage>
        <taxon>Eukaryota</taxon>
        <taxon>Viridiplantae</taxon>
        <taxon>Streptophyta</taxon>
        <taxon>Embryophyta</taxon>
        <taxon>Tracheophyta</taxon>
        <taxon>Spermatophyta</taxon>
        <taxon>Magnoliopsida</taxon>
        <taxon>eudicotyledons</taxon>
        <taxon>Gunneridae</taxon>
        <taxon>Pentapetalae</taxon>
        <taxon>Caryophyllales</taxon>
        <taxon>Cactineae</taxon>
        <taxon>Cactaceae</taxon>
        <taxon>Opuntioideae</taxon>
        <taxon>Opuntia</taxon>
    </lineage>
</organism>
<evidence type="ECO:0000313" key="1">
    <source>
        <dbReference type="EMBL" id="MBA4666347.1"/>
    </source>
</evidence>
<proteinExistence type="predicted"/>
<name>A0A7C9EIK0_OPUST</name>
<protein>
    <submittedName>
        <fullName evidence="1">Uncharacterized protein</fullName>
    </submittedName>
</protein>
<reference evidence="1" key="1">
    <citation type="journal article" date="2013" name="J. Plant Res.">
        <title>Effect of fungi and light on seed germination of three Opuntia species from semiarid lands of central Mexico.</title>
        <authorList>
            <person name="Delgado-Sanchez P."/>
            <person name="Jimenez-Bremont J.F."/>
            <person name="Guerrero-Gonzalez Mde L."/>
            <person name="Flores J."/>
        </authorList>
    </citation>
    <scope>NUCLEOTIDE SEQUENCE</scope>
    <source>
        <tissue evidence="1">Cladode</tissue>
    </source>
</reference>
<reference evidence="1" key="2">
    <citation type="submission" date="2020-07" db="EMBL/GenBank/DDBJ databases">
        <authorList>
            <person name="Vera ALvarez R."/>
            <person name="Arias-Moreno D.M."/>
            <person name="Jimenez-Jacinto V."/>
            <person name="Jimenez-Bremont J.F."/>
            <person name="Swaminathan K."/>
            <person name="Moose S.P."/>
            <person name="Guerrero-Gonzalez M.L."/>
            <person name="Marino-Ramirez L."/>
            <person name="Landsman D."/>
            <person name="Rodriguez-Kessler M."/>
            <person name="Delgado-Sanchez P."/>
        </authorList>
    </citation>
    <scope>NUCLEOTIDE SEQUENCE</scope>
    <source>
        <tissue evidence="1">Cladode</tissue>
    </source>
</reference>